<dbReference type="Proteomes" id="UP000183974">
    <property type="component" value="Unassembled WGS sequence"/>
</dbReference>
<name>A0A1M7HZY6_9RHOB</name>
<evidence type="ECO:0000313" key="4">
    <source>
        <dbReference type="Proteomes" id="UP000183974"/>
    </source>
</evidence>
<dbReference type="STRING" id="337701.SAMN05444398_11439"/>
<dbReference type="RefSeq" id="WP_143163270.1">
    <property type="nucleotide sequence ID" value="NZ_BMLR01000014.1"/>
</dbReference>
<accession>A0A1M7HZY6</accession>
<keyword evidence="4" id="KW-1185">Reference proteome</keyword>
<dbReference type="InterPro" id="IPR018711">
    <property type="entry name" value="NAGPA"/>
</dbReference>
<sequence>MSKGRVLRWLAALIALAGPAAAVECRSVEHAGQAFTVCEVDAGREELRLFLTDEQSGKPLASFGNVDAALAPGGERLDFAMNGGMYHTDRRPVGLYVEHGQARAPLVTSAGPGNFGMLPNGVFCIREGRADVIETLRYEREAPGCRAATQSGPMLVIDGALHPRFLPDSDSRYVRNGVGTSGDGRRAVFAISEGPVTFHEFGTLFRDVLKVPQALYFDGNISRLYAPGIGRHDGGFPMGPIVGVVGRMPN</sequence>
<feature type="chain" id="PRO_5012748649" evidence="1">
    <location>
        <begin position="23"/>
        <end position="250"/>
    </location>
</feature>
<dbReference type="Pfam" id="PF09992">
    <property type="entry name" value="NAGPA"/>
    <property type="match status" value="1"/>
</dbReference>
<evidence type="ECO:0000259" key="2">
    <source>
        <dbReference type="Pfam" id="PF09992"/>
    </source>
</evidence>
<evidence type="ECO:0000313" key="3">
    <source>
        <dbReference type="EMBL" id="SHM34064.1"/>
    </source>
</evidence>
<keyword evidence="1" id="KW-0732">Signal</keyword>
<proteinExistence type="predicted"/>
<feature type="domain" description="Phosphodiester glycosidase" evidence="2">
    <location>
        <begin position="78"/>
        <end position="222"/>
    </location>
</feature>
<organism evidence="3 4">
    <name type="scientific">Roseovarius pacificus</name>
    <dbReference type="NCBI Taxonomy" id="337701"/>
    <lineage>
        <taxon>Bacteria</taxon>
        <taxon>Pseudomonadati</taxon>
        <taxon>Pseudomonadota</taxon>
        <taxon>Alphaproteobacteria</taxon>
        <taxon>Rhodobacterales</taxon>
        <taxon>Roseobacteraceae</taxon>
        <taxon>Roseovarius</taxon>
    </lineage>
</organism>
<dbReference type="EMBL" id="FRBR01000014">
    <property type="protein sequence ID" value="SHM34064.1"/>
    <property type="molecule type" value="Genomic_DNA"/>
</dbReference>
<protein>
    <submittedName>
        <fullName evidence="3">Uncharacterized protein YigE, DUF2233 family</fullName>
    </submittedName>
</protein>
<evidence type="ECO:0000256" key="1">
    <source>
        <dbReference type="SAM" id="SignalP"/>
    </source>
</evidence>
<dbReference type="OrthoDB" id="5515706at2"/>
<gene>
    <name evidence="3" type="ORF">SAMN05444398_11439</name>
</gene>
<dbReference type="AlphaFoldDB" id="A0A1M7HZY6"/>
<feature type="signal peptide" evidence="1">
    <location>
        <begin position="1"/>
        <end position="22"/>
    </location>
</feature>
<reference evidence="3 4" key="1">
    <citation type="submission" date="2016-11" db="EMBL/GenBank/DDBJ databases">
        <authorList>
            <person name="Jaros S."/>
            <person name="Januszkiewicz K."/>
            <person name="Wedrychowicz H."/>
        </authorList>
    </citation>
    <scope>NUCLEOTIDE SEQUENCE [LARGE SCALE GENOMIC DNA]</scope>
    <source>
        <strain evidence="3 4">DSM 29589</strain>
    </source>
</reference>